<dbReference type="EMBL" id="BSDE01000004">
    <property type="protein sequence ID" value="GLH73770.1"/>
    <property type="molecule type" value="Genomic_DNA"/>
</dbReference>
<dbReference type="SUPFAM" id="SSF53474">
    <property type="entry name" value="alpha/beta-Hydrolases"/>
    <property type="match status" value="1"/>
</dbReference>
<evidence type="ECO:0000313" key="2">
    <source>
        <dbReference type="EMBL" id="GLH73770.1"/>
    </source>
</evidence>
<reference evidence="2 3" key="1">
    <citation type="journal article" date="2023" name="Antonie Van Leeuwenhoek">
        <title>Mesoterricola silvestris gen. nov., sp. nov., Mesoterricola sediminis sp. nov., Geothrix oryzae sp. nov., Geothrix edaphica sp. nov., Geothrix rubra sp. nov., and Geothrix limicola sp. nov., six novel members of Acidobacteriota isolated from soils.</title>
        <authorList>
            <person name="Itoh H."/>
            <person name="Sugisawa Y."/>
            <person name="Mise K."/>
            <person name="Xu Z."/>
            <person name="Kuniyasu M."/>
            <person name="Ushijima N."/>
            <person name="Kawano K."/>
            <person name="Kobayashi E."/>
            <person name="Shiratori Y."/>
            <person name="Masuda Y."/>
            <person name="Senoo K."/>
        </authorList>
    </citation>
    <scope>NUCLEOTIDE SEQUENCE [LARGE SCALE GENOMIC DNA]</scope>
    <source>
        <strain evidence="2 3">Red804</strain>
    </source>
</reference>
<keyword evidence="3" id="KW-1185">Reference proteome</keyword>
<dbReference type="RefSeq" id="WP_285575339.1">
    <property type="nucleotide sequence ID" value="NZ_BSDE01000004.1"/>
</dbReference>
<proteinExistence type="predicted"/>
<name>A0ABQ5QHC2_9BACT</name>
<protein>
    <recommendedName>
        <fullName evidence="4">Peptidase C1A papain C-terminal domain-containing protein</fullName>
    </recommendedName>
</protein>
<dbReference type="InterPro" id="IPR029058">
    <property type="entry name" value="AB_hydrolase_fold"/>
</dbReference>
<dbReference type="Proteomes" id="UP001165069">
    <property type="component" value="Unassembled WGS sequence"/>
</dbReference>
<comment type="caution">
    <text evidence="2">The sequence shown here is derived from an EMBL/GenBank/DDBJ whole genome shotgun (WGS) entry which is preliminary data.</text>
</comment>
<evidence type="ECO:0000256" key="1">
    <source>
        <dbReference type="SAM" id="MobiDB-lite"/>
    </source>
</evidence>
<dbReference type="CDD" id="cd02619">
    <property type="entry name" value="Peptidase_C1"/>
    <property type="match status" value="1"/>
</dbReference>
<accession>A0ABQ5QHC2</accession>
<evidence type="ECO:0008006" key="4">
    <source>
        <dbReference type="Google" id="ProtNLM"/>
    </source>
</evidence>
<dbReference type="InterPro" id="IPR038765">
    <property type="entry name" value="Papain-like_cys_pep_sf"/>
</dbReference>
<organism evidence="2 3">
    <name type="scientific">Geothrix limicola</name>
    <dbReference type="NCBI Taxonomy" id="2927978"/>
    <lineage>
        <taxon>Bacteria</taxon>
        <taxon>Pseudomonadati</taxon>
        <taxon>Acidobacteriota</taxon>
        <taxon>Holophagae</taxon>
        <taxon>Holophagales</taxon>
        <taxon>Holophagaceae</taxon>
        <taxon>Geothrix</taxon>
    </lineage>
</organism>
<dbReference type="Gene3D" id="3.90.70.10">
    <property type="entry name" value="Cysteine proteinases"/>
    <property type="match status" value="1"/>
</dbReference>
<gene>
    <name evidence="2" type="ORF">GETHLI_22720</name>
</gene>
<feature type="region of interest" description="Disordered" evidence="1">
    <location>
        <begin position="618"/>
        <end position="639"/>
    </location>
</feature>
<dbReference type="SUPFAM" id="SSF54001">
    <property type="entry name" value="Cysteine proteinases"/>
    <property type="match status" value="1"/>
</dbReference>
<feature type="compositionally biased region" description="Basic and acidic residues" evidence="1">
    <location>
        <begin position="630"/>
        <end position="639"/>
    </location>
</feature>
<sequence length="639" mass="71022">MAQVSRICNVVPDRLDLRDRLYQPPVGILPGAVLPPGKDLPVLNQNQTQACTGYALATVINQLLHGSPTLKPASPLMLYAMARRYDEFPGSTEDSGSSLRGALKGWYKHGVCKDSLWRTKRTDLIPIPEADPAKDWRREAAHRPMGAYYRLDTRSITDMQIALNEAKVLYASAHVHGGWEHPTGSDPALGLKRIAYPTASTPDGHAFAILGYTSEGFVIQNSWGDDWGSHGLALLSYEDWLDNAMDCWVAQLGVVTQQHADVREASTLRGTATRTRLSADERLRNREIDPFLIDMENNGRLSHSGDFMTTVEDLEALVGIHIPEARKRWKLDEDEPIDIALYAHGGLTGEDAAATTAARWIPALYSRKIFPIFFMWETDWLSTLKNRLEDLWRGQPMPTGSFKDDMQRFWNERLERFFSGPGSLLWSEMKQNAQAISDSANSGAALLYKIFEQSAGMGRDKVRLHLIGHSAGAIVHCHLANRMAKNGWQFGTVAFMAPAATTQLFKDSLLPHINSRKVGHYHQFHLSERTESQDSTCKALLGYSRSLLYLVSRAFEGQRKASILGLETDFNLLQPEFSPGTFSVTTAPGPESTSTTHGGFDEDEATMNTILDLITHQAQRPHAGAGKKMKGMELKGGRH</sequence>
<evidence type="ECO:0000313" key="3">
    <source>
        <dbReference type="Proteomes" id="UP001165069"/>
    </source>
</evidence>